<reference evidence="2 3" key="1">
    <citation type="submission" date="2019-01" db="EMBL/GenBank/DDBJ databases">
        <authorList>
            <consortium name="Pathogen Informatics"/>
        </authorList>
    </citation>
    <scope>NUCLEOTIDE SEQUENCE [LARGE SCALE GENOMIC DNA]</scope>
    <source>
        <strain evidence="2 3">NCTC10172</strain>
    </source>
</reference>
<dbReference type="EMBL" id="LR215050">
    <property type="protein sequence ID" value="VEU82464.1"/>
    <property type="molecule type" value="Genomic_DNA"/>
</dbReference>
<keyword evidence="1" id="KW-0472">Membrane</keyword>
<gene>
    <name evidence="2" type="ORF">NCTC10172_00475</name>
</gene>
<dbReference type="STRING" id="1408416.GCA_000702765_00015"/>
<feature type="transmembrane region" description="Helical" evidence="1">
    <location>
        <begin position="37"/>
        <end position="56"/>
    </location>
</feature>
<keyword evidence="3" id="KW-1185">Reference proteome</keyword>
<accession>A0A449BJ28</accession>
<protein>
    <submittedName>
        <fullName evidence="2">Uncharacterized protein</fullName>
    </submittedName>
</protein>
<evidence type="ECO:0000313" key="3">
    <source>
        <dbReference type="Proteomes" id="UP000290909"/>
    </source>
</evidence>
<name>A0A449BJ28_9MOLU</name>
<sequence>MLSVEKLQENKKLMDLENALVIAGEDMQANENPIKRAHHHLILIILSWLIWIGWAASGKRKRYKEASKRYNEIWDQILLHLVLECECKNTGEIFDYMAMTRQNWWWRDKVKEKRTKKIAKWYRKLIDKGTLMGCTITETGSFVLSK</sequence>
<keyword evidence="1" id="KW-0812">Transmembrane</keyword>
<dbReference type="KEGG" id="ahk:NCTC10172_00475"/>
<proteinExistence type="predicted"/>
<dbReference type="AlphaFoldDB" id="A0A449BJ28"/>
<keyword evidence="1" id="KW-1133">Transmembrane helix</keyword>
<evidence type="ECO:0000313" key="2">
    <source>
        <dbReference type="EMBL" id="VEU82464.1"/>
    </source>
</evidence>
<evidence type="ECO:0000256" key="1">
    <source>
        <dbReference type="SAM" id="Phobius"/>
    </source>
</evidence>
<organism evidence="2 3">
    <name type="scientific">Acholeplasma hippikon</name>
    <dbReference type="NCBI Taxonomy" id="264636"/>
    <lineage>
        <taxon>Bacteria</taxon>
        <taxon>Bacillati</taxon>
        <taxon>Mycoplasmatota</taxon>
        <taxon>Mollicutes</taxon>
        <taxon>Acholeplasmatales</taxon>
        <taxon>Acholeplasmataceae</taxon>
        <taxon>Acholeplasma</taxon>
    </lineage>
</organism>
<dbReference type="RefSeq" id="WP_035368034.1">
    <property type="nucleotide sequence ID" value="NZ_LR215050.1"/>
</dbReference>
<dbReference type="Proteomes" id="UP000290909">
    <property type="component" value="Chromosome"/>
</dbReference>